<feature type="region of interest" description="Disordered" evidence="1">
    <location>
        <begin position="819"/>
        <end position="840"/>
    </location>
</feature>
<protein>
    <submittedName>
        <fullName evidence="2">Uncharacterized protein</fullName>
    </submittedName>
</protein>
<feature type="compositionally biased region" description="Polar residues" evidence="1">
    <location>
        <begin position="10"/>
        <end position="27"/>
    </location>
</feature>
<feature type="compositionally biased region" description="Basic and acidic residues" evidence="1">
    <location>
        <begin position="433"/>
        <end position="458"/>
    </location>
</feature>
<dbReference type="AlphaFoldDB" id="A0A7C8NS89"/>
<feature type="region of interest" description="Disordered" evidence="1">
    <location>
        <begin position="1"/>
        <end position="38"/>
    </location>
</feature>
<dbReference type="EMBL" id="WIQZ01000036">
    <property type="protein sequence ID" value="KAF3134421.1"/>
    <property type="molecule type" value="Genomic_DNA"/>
</dbReference>
<name>A0A7C8NS89_ORBOL</name>
<feature type="compositionally biased region" description="Basic and acidic residues" evidence="1">
    <location>
        <begin position="466"/>
        <end position="476"/>
    </location>
</feature>
<dbReference type="PANTHER" id="PTHR38166">
    <property type="entry name" value="C2H2-TYPE DOMAIN-CONTAINING PROTEIN-RELATED"/>
    <property type="match status" value="1"/>
</dbReference>
<organism evidence="2 3">
    <name type="scientific">Orbilia oligospora</name>
    <name type="common">Nematode-trapping fungus</name>
    <name type="synonym">Arthrobotrys oligospora</name>
    <dbReference type="NCBI Taxonomy" id="2813651"/>
    <lineage>
        <taxon>Eukaryota</taxon>
        <taxon>Fungi</taxon>
        <taxon>Dikarya</taxon>
        <taxon>Ascomycota</taxon>
        <taxon>Pezizomycotina</taxon>
        <taxon>Orbiliomycetes</taxon>
        <taxon>Orbiliales</taxon>
        <taxon>Orbiliaceae</taxon>
        <taxon>Orbilia</taxon>
    </lineage>
</organism>
<feature type="compositionally biased region" description="Polar residues" evidence="1">
    <location>
        <begin position="413"/>
        <end position="423"/>
    </location>
</feature>
<gene>
    <name evidence="2" type="ORF">TWF703_006403</name>
</gene>
<evidence type="ECO:0000256" key="1">
    <source>
        <dbReference type="SAM" id="MobiDB-lite"/>
    </source>
</evidence>
<comment type="caution">
    <text evidence="2">The sequence shown here is derived from an EMBL/GenBank/DDBJ whole genome shotgun (WGS) entry which is preliminary data.</text>
</comment>
<dbReference type="PANTHER" id="PTHR38166:SF1">
    <property type="entry name" value="C2H2-TYPE DOMAIN-CONTAINING PROTEIN"/>
    <property type="match status" value="1"/>
</dbReference>
<accession>A0A7C8NS89</accession>
<evidence type="ECO:0000313" key="2">
    <source>
        <dbReference type="EMBL" id="KAF3134421.1"/>
    </source>
</evidence>
<feature type="region of interest" description="Disordered" evidence="1">
    <location>
        <begin position="406"/>
        <end position="488"/>
    </location>
</feature>
<evidence type="ECO:0000313" key="3">
    <source>
        <dbReference type="Proteomes" id="UP000480548"/>
    </source>
</evidence>
<dbReference type="Proteomes" id="UP000480548">
    <property type="component" value="Unassembled WGS sequence"/>
</dbReference>
<sequence length="967" mass="108194">MDESSKLKTYKTTGQALQPPSGFNQSPDAVLIPPRDDRPRAMAMKRKGNVGALERGQLDQSSGLGLGDEARPITVGLRKTQRSLTPCPGSLAFEDNKRKLVEMHKESGGKTHRNYGKIKKNVTRVGKNFRRDIEIGSDIIRIASETNRIFKRKETDLITDRYISYALDGPLEKTQSPPIEARDEKSWDEANPELGDQTLVVDPNSAKDSLDTVAGNINISHPPSVKSEVLSPGLVLRHIKLSPRIAETIEYHALDPPAHQTEKAFSAPRNLRVLSGLIWGKLGPRDAIWHPSGIVFPNNREKIQGAVVSFREMREKESIKFRQLMTAIESNCPPARFQVFRPRALSLKHSHEIPGIAEDNHDSAFLSERASKLRMILLLLQLLTWREAACRLGRESSISSSILEFEGSEESTAVDNDGTTQLPSGKGNGASGSDEHTPSTSLQRDRRTTPEKSQDTGKHQRMKRDSKKDGDGDKPPTKRRKKNAEKALGGQLACPFAKGEPSLYLRCVTIGRRNLSGVKEHLRRNHFNKTTPRGLLKARSWNEIFDFCYPLWKPRPYPSPHVYTAEILFNCIRWNNPQPEAQPEDILLDYQRIDSPAGPSVNVAGWIKFGTDNEETGNPKPILQITSNTDPIFGLLEQDASINSQNQLDNTATSGEHALGAYISYPDPTNQSREPSFDILESSTSIPYEHQNIEHWNETTGISGSLSAAISKMAEPHFTWPLPSEAQTQAAEFTHFLSSGLGIDLSLPPEDCYNQVLSSIDSGNIFDPATGFTMPLIKPMPLSLSSTSFPHPRLKVLEAETLIPFQPLYMAFPGVLPDGGSGPKSDDSNPSTIASEVLPASPRVQPLQQNNRDTASENYLLFVSRPYIDVKSTEDGRYKRYKFKAFEDFRENFEEWLKSKFTDPPFDWKSMEFYNERRGARLTDIEEVIDDLEGSFTHYRSKKASLYLVMRDEGAPWWRTVDSPAPS</sequence>
<reference evidence="2 3" key="1">
    <citation type="submission" date="2019-06" db="EMBL/GenBank/DDBJ databases">
        <authorList>
            <person name="Palmer J.M."/>
        </authorList>
    </citation>
    <scope>NUCLEOTIDE SEQUENCE [LARGE SCALE GENOMIC DNA]</scope>
    <source>
        <strain evidence="2 3">TWF703</strain>
    </source>
</reference>
<proteinExistence type="predicted"/>